<keyword evidence="2" id="KW-0675">Receptor</keyword>
<dbReference type="AlphaFoldDB" id="A0A7D9LBR8"/>
<dbReference type="Proteomes" id="UP001152795">
    <property type="component" value="Unassembled WGS sequence"/>
</dbReference>
<sequence length="208" mass="23890">MEFTRTRCKDKHCDYCLTWNGPPMKGVSQPLPDPQRPMHYMDVSVTPTHTEGGEEREADDWQPRANITKMFNTESISLDQQDLITEFSDKFSGEWETEKPESCGIRKYLDKNKLSKKGKKADVLRKKQNDTIEKVIEETGSDYNSDTGINSDSDEDVILDEFGDDTSSESDEEVDQTADETADVESLPWVVRTRYGRHAGHWNLFQLK</sequence>
<reference evidence="2" key="1">
    <citation type="submission" date="2020-04" db="EMBL/GenBank/DDBJ databases">
        <authorList>
            <person name="Alioto T."/>
            <person name="Alioto T."/>
            <person name="Gomez Garrido J."/>
        </authorList>
    </citation>
    <scope>NUCLEOTIDE SEQUENCE</scope>
    <source>
        <strain evidence="2">A484AB</strain>
    </source>
</reference>
<evidence type="ECO:0000256" key="1">
    <source>
        <dbReference type="SAM" id="MobiDB-lite"/>
    </source>
</evidence>
<feature type="region of interest" description="Disordered" evidence="1">
    <location>
        <begin position="139"/>
        <end position="183"/>
    </location>
</feature>
<protein>
    <submittedName>
        <fullName evidence="2">Transient receptor potential cation channel subfamily A member 1</fullName>
    </submittedName>
</protein>
<comment type="caution">
    <text evidence="2">The sequence shown here is derived from an EMBL/GenBank/DDBJ whole genome shotgun (WGS) entry which is preliminary data.</text>
</comment>
<evidence type="ECO:0000313" key="3">
    <source>
        <dbReference type="Proteomes" id="UP001152795"/>
    </source>
</evidence>
<keyword evidence="3" id="KW-1185">Reference proteome</keyword>
<feature type="compositionally biased region" description="Acidic residues" evidence="1">
    <location>
        <begin position="152"/>
        <end position="183"/>
    </location>
</feature>
<organism evidence="2 3">
    <name type="scientific">Paramuricea clavata</name>
    <name type="common">Red gorgonian</name>
    <name type="synonym">Violescent sea-whip</name>
    <dbReference type="NCBI Taxonomy" id="317549"/>
    <lineage>
        <taxon>Eukaryota</taxon>
        <taxon>Metazoa</taxon>
        <taxon>Cnidaria</taxon>
        <taxon>Anthozoa</taxon>
        <taxon>Octocorallia</taxon>
        <taxon>Malacalcyonacea</taxon>
        <taxon>Plexauridae</taxon>
        <taxon>Paramuricea</taxon>
    </lineage>
</organism>
<feature type="compositionally biased region" description="Polar residues" evidence="1">
    <location>
        <begin position="141"/>
        <end position="151"/>
    </location>
</feature>
<evidence type="ECO:0000313" key="2">
    <source>
        <dbReference type="EMBL" id="CAB4031021.1"/>
    </source>
</evidence>
<proteinExistence type="predicted"/>
<dbReference type="EMBL" id="CACRXK020017298">
    <property type="protein sequence ID" value="CAB4031021.1"/>
    <property type="molecule type" value="Genomic_DNA"/>
</dbReference>
<gene>
    <name evidence="2" type="ORF">PACLA_8A014384</name>
</gene>
<feature type="region of interest" description="Disordered" evidence="1">
    <location>
        <begin position="24"/>
        <end position="59"/>
    </location>
</feature>
<name>A0A7D9LBR8_PARCT</name>
<accession>A0A7D9LBR8</accession>